<evidence type="ECO:0000256" key="4">
    <source>
        <dbReference type="ARBA" id="ARBA00022691"/>
    </source>
</evidence>
<dbReference type="InterPro" id="IPR029063">
    <property type="entry name" value="SAM-dependent_MTases_sf"/>
</dbReference>
<dbReference type="RefSeq" id="WP_121258544.1">
    <property type="nucleotide sequence ID" value="NZ_RBIL01000003.1"/>
</dbReference>
<keyword evidence="4" id="KW-0949">S-adenosyl-L-methionine</keyword>
<dbReference type="PANTHER" id="PTHR43667:SF1">
    <property type="entry name" value="CYCLOPROPANE-FATTY-ACYL-PHOSPHOLIPID SYNTHASE"/>
    <property type="match status" value="1"/>
</dbReference>
<dbReference type="OrthoDB" id="9782855at2"/>
<dbReference type="CDD" id="cd02440">
    <property type="entry name" value="AdoMet_MTases"/>
    <property type="match status" value="1"/>
</dbReference>
<dbReference type="InterPro" id="IPR050723">
    <property type="entry name" value="CFA/CMAS"/>
</dbReference>
<reference evidence="7 8" key="1">
    <citation type="submission" date="2018-10" db="EMBL/GenBank/DDBJ databases">
        <title>Genomic Encyclopedia of Archaeal and Bacterial Type Strains, Phase II (KMG-II): from individual species to whole genera.</title>
        <authorList>
            <person name="Goeker M."/>
        </authorList>
    </citation>
    <scope>NUCLEOTIDE SEQUENCE [LARGE SCALE GENOMIC DNA]</scope>
    <source>
        <strain evidence="7 8">DSM 14954</strain>
    </source>
</reference>
<dbReference type="PANTHER" id="PTHR43667">
    <property type="entry name" value="CYCLOPROPANE-FATTY-ACYL-PHOSPHOLIPID SYNTHASE"/>
    <property type="match status" value="1"/>
</dbReference>
<dbReference type="GO" id="GO:0008168">
    <property type="term" value="F:methyltransferase activity"/>
    <property type="evidence" value="ECO:0007669"/>
    <property type="project" value="UniProtKB-KW"/>
</dbReference>
<proteinExistence type="inferred from homology"/>
<dbReference type="SUPFAM" id="SSF53335">
    <property type="entry name" value="S-adenosyl-L-methionine-dependent methyltransferases"/>
    <property type="match status" value="1"/>
</dbReference>
<organism evidence="7 8">
    <name type="scientific">Solirubrobacter pauli</name>
    <dbReference type="NCBI Taxonomy" id="166793"/>
    <lineage>
        <taxon>Bacteria</taxon>
        <taxon>Bacillati</taxon>
        <taxon>Actinomycetota</taxon>
        <taxon>Thermoleophilia</taxon>
        <taxon>Solirubrobacterales</taxon>
        <taxon>Solirubrobacteraceae</taxon>
        <taxon>Solirubrobacter</taxon>
    </lineage>
</organism>
<evidence type="ECO:0000256" key="5">
    <source>
        <dbReference type="ARBA" id="ARBA00023098"/>
    </source>
</evidence>
<name>A0A660L125_9ACTN</name>
<evidence type="ECO:0000259" key="6">
    <source>
        <dbReference type="SMART" id="SM00828"/>
    </source>
</evidence>
<dbReference type="PIRSF" id="PIRSF003085">
    <property type="entry name" value="CMAS"/>
    <property type="match status" value="1"/>
</dbReference>
<comment type="similarity">
    <text evidence="1">Belongs to the CFA/CMAS family.</text>
</comment>
<sequence length="455" mass="49360">MQLPLVRQPEIASAVRRALAGVDVPALPVTLRFWDGSVLEGGAPVVEVRDPAAIAYVLRSPNQIGLARAWVTGAVDVPDDADLEAILRLRGSFHIPLSKRDLARLALSAARIAGPALLKAPVPATEAPRTGRLHSLGRDKAAIQHHYDVSNRFYEQLLGPSMVYSCAYFAEPAETLEAAQARKLDRICRKLRLQPGERLLDIGCGWGSLLIHAAREYGVSGVGVTLSEAQAALARTRIADAGLSDRIEIRVQDYREITDGPFDKIASVGMYEHVGRGELAHYTAAVHELLVPGGLFLNHGIARLHSDPPAADTFIYRYVFPDGELSPVTDVMVAMERNGFEVRDVESLREHYALTLRRWVANLTGAWDAAVAEVGEERARVWRLYMLGSALGFEEGDVTVYQVLSARDGAPHGLPLQRADAIRGGGACETRTRTWARRGVPAYSSSASATNGAVS</sequence>
<accession>A0A660L125</accession>
<dbReference type="AlphaFoldDB" id="A0A660L125"/>
<dbReference type="Gene3D" id="3.40.50.150">
    <property type="entry name" value="Vaccinia Virus protein VP39"/>
    <property type="match status" value="1"/>
</dbReference>
<dbReference type="SMART" id="SM00828">
    <property type="entry name" value="PKS_MT"/>
    <property type="match status" value="1"/>
</dbReference>
<evidence type="ECO:0000256" key="1">
    <source>
        <dbReference type="ARBA" id="ARBA00010815"/>
    </source>
</evidence>
<dbReference type="InterPro" id="IPR020803">
    <property type="entry name" value="MeTfrase_dom"/>
</dbReference>
<evidence type="ECO:0000313" key="8">
    <source>
        <dbReference type="Proteomes" id="UP000278962"/>
    </source>
</evidence>
<keyword evidence="8" id="KW-1185">Reference proteome</keyword>
<dbReference type="EMBL" id="RBIL01000003">
    <property type="protein sequence ID" value="RKQ84980.1"/>
    <property type="molecule type" value="Genomic_DNA"/>
</dbReference>
<gene>
    <name evidence="7" type="ORF">C8N24_6611</name>
</gene>
<dbReference type="GO" id="GO:0032259">
    <property type="term" value="P:methylation"/>
    <property type="evidence" value="ECO:0007669"/>
    <property type="project" value="UniProtKB-KW"/>
</dbReference>
<dbReference type="GO" id="GO:0008610">
    <property type="term" value="P:lipid biosynthetic process"/>
    <property type="evidence" value="ECO:0007669"/>
    <property type="project" value="InterPro"/>
</dbReference>
<evidence type="ECO:0000313" key="7">
    <source>
        <dbReference type="EMBL" id="RKQ84980.1"/>
    </source>
</evidence>
<comment type="caution">
    <text evidence="7">The sequence shown here is derived from an EMBL/GenBank/DDBJ whole genome shotgun (WGS) entry which is preliminary data.</text>
</comment>
<keyword evidence="3" id="KW-0808">Transferase</keyword>
<keyword evidence="2" id="KW-0489">Methyltransferase</keyword>
<keyword evidence="5" id="KW-0443">Lipid metabolism</keyword>
<dbReference type="Proteomes" id="UP000278962">
    <property type="component" value="Unassembled WGS sequence"/>
</dbReference>
<protein>
    <submittedName>
        <fullName evidence="7">Cyclopropane-fatty-acyl-phospholipid synthase</fullName>
    </submittedName>
</protein>
<evidence type="ECO:0000256" key="3">
    <source>
        <dbReference type="ARBA" id="ARBA00022679"/>
    </source>
</evidence>
<evidence type="ECO:0000256" key="2">
    <source>
        <dbReference type="ARBA" id="ARBA00022603"/>
    </source>
</evidence>
<dbReference type="InterPro" id="IPR003333">
    <property type="entry name" value="CMAS"/>
</dbReference>
<dbReference type="Pfam" id="PF02353">
    <property type="entry name" value="CMAS"/>
    <property type="match status" value="1"/>
</dbReference>
<feature type="domain" description="Polyketide synthase-like methyltransferase" evidence="6">
    <location>
        <begin position="153"/>
        <end position="365"/>
    </location>
</feature>